<dbReference type="InterPro" id="IPR002178">
    <property type="entry name" value="PTS_EIIA_type-2_dom"/>
</dbReference>
<evidence type="ECO:0000256" key="11">
    <source>
        <dbReference type="ARBA" id="ARBA00030962"/>
    </source>
</evidence>
<evidence type="ECO:0000313" key="13">
    <source>
        <dbReference type="EMBL" id="MFB9760361.1"/>
    </source>
</evidence>
<dbReference type="InterPro" id="IPR050893">
    <property type="entry name" value="Sugar_PTS"/>
</dbReference>
<proteinExistence type="predicted"/>
<dbReference type="InterPro" id="IPR016152">
    <property type="entry name" value="PTrfase/Anion_transptr"/>
</dbReference>
<comment type="caution">
    <text evidence="13">The sequence shown here is derived from an EMBL/GenBank/DDBJ whole genome shotgun (WGS) entry which is preliminary data.</text>
</comment>
<keyword evidence="8" id="KW-0418">Kinase</keyword>
<dbReference type="Proteomes" id="UP001589609">
    <property type="component" value="Unassembled WGS sequence"/>
</dbReference>
<dbReference type="Gene3D" id="3.40.930.10">
    <property type="entry name" value="Mannitol-specific EII, Chain A"/>
    <property type="match status" value="1"/>
</dbReference>
<evidence type="ECO:0000259" key="12">
    <source>
        <dbReference type="PROSITE" id="PS51094"/>
    </source>
</evidence>
<keyword evidence="3" id="KW-0813">Transport</keyword>
<gene>
    <name evidence="13" type="ORF">ACFFMS_18650</name>
</gene>
<evidence type="ECO:0000256" key="4">
    <source>
        <dbReference type="ARBA" id="ARBA00022553"/>
    </source>
</evidence>
<keyword evidence="5 13" id="KW-0762">Sugar transport</keyword>
<protein>
    <recommendedName>
        <fullName evidence="2">Mannitol-specific phosphotransferase enzyme IIA component</fullName>
    </recommendedName>
    <alternativeName>
        <fullName evidence="10">EIIA</fullName>
    </alternativeName>
    <alternativeName>
        <fullName evidence="11">EIII</fullName>
    </alternativeName>
    <alternativeName>
        <fullName evidence="9">PTS system mannitol-specific EIIA component</fullName>
    </alternativeName>
</protein>
<evidence type="ECO:0000256" key="10">
    <source>
        <dbReference type="ARBA" id="ARBA00030956"/>
    </source>
</evidence>
<evidence type="ECO:0000313" key="14">
    <source>
        <dbReference type="Proteomes" id="UP001589609"/>
    </source>
</evidence>
<evidence type="ECO:0000256" key="7">
    <source>
        <dbReference type="ARBA" id="ARBA00022683"/>
    </source>
</evidence>
<name>A0ABV5WJ26_9BACI</name>
<dbReference type="PROSITE" id="PS51094">
    <property type="entry name" value="PTS_EIIA_TYPE_2"/>
    <property type="match status" value="1"/>
</dbReference>
<evidence type="ECO:0000256" key="2">
    <source>
        <dbReference type="ARBA" id="ARBA00014783"/>
    </source>
</evidence>
<dbReference type="PROSITE" id="PS00372">
    <property type="entry name" value="PTS_EIIA_TYPE_2_HIS"/>
    <property type="match status" value="1"/>
</dbReference>
<evidence type="ECO:0000256" key="9">
    <source>
        <dbReference type="ARBA" id="ARBA00029908"/>
    </source>
</evidence>
<evidence type="ECO:0000256" key="8">
    <source>
        <dbReference type="ARBA" id="ARBA00022777"/>
    </source>
</evidence>
<keyword evidence="14" id="KW-1185">Reference proteome</keyword>
<keyword evidence="6" id="KW-0808">Transferase</keyword>
<reference evidence="13 14" key="1">
    <citation type="submission" date="2024-09" db="EMBL/GenBank/DDBJ databases">
        <authorList>
            <person name="Sun Q."/>
            <person name="Mori K."/>
        </authorList>
    </citation>
    <scope>NUCLEOTIDE SEQUENCE [LARGE SCALE GENOMIC DNA]</scope>
    <source>
        <strain evidence="13 14">JCM 11201</strain>
    </source>
</reference>
<dbReference type="CDD" id="cd00211">
    <property type="entry name" value="PTS_IIA_fru"/>
    <property type="match status" value="1"/>
</dbReference>
<keyword evidence="7" id="KW-0598">Phosphotransferase system</keyword>
<organism evidence="13 14">
    <name type="scientific">Ectobacillus funiculus</name>
    <dbReference type="NCBI Taxonomy" id="137993"/>
    <lineage>
        <taxon>Bacteria</taxon>
        <taxon>Bacillati</taxon>
        <taxon>Bacillota</taxon>
        <taxon>Bacilli</taxon>
        <taxon>Bacillales</taxon>
        <taxon>Bacillaceae</taxon>
        <taxon>Ectobacillus</taxon>
    </lineage>
</organism>
<accession>A0ABV5WJ26</accession>
<dbReference type="PANTHER" id="PTHR30181">
    <property type="entry name" value="MANNITOL PERMEASE IIC COMPONENT"/>
    <property type="match status" value="1"/>
</dbReference>
<sequence>MNKTSLPILSTETILLNAEVEDKESAIRLTGNVLVERGHVDFAYIEKMLEREELTSTYMGNFVAIPHGTEDAKQSVKESGIAIIQVPNGVDFGDGNIVKLLIGIAGKDNEHLDILSQIAIVCSEEENVEKIVNAVSKEEILALFEGVN</sequence>
<dbReference type="Pfam" id="PF00359">
    <property type="entry name" value="PTS_EIIA_2"/>
    <property type="match status" value="1"/>
</dbReference>
<dbReference type="RefSeq" id="WP_379950675.1">
    <property type="nucleotide sequence ID" value="NZ_JAPCYI010000002.1"/>
</dbReference>
<evidence type="ECO:0000256" key="3">
    <source>
        <dbReference type="ARBA" id="ARBA00022448"/>
    </source>
</evidence>
<feature type="domain" description="PTS EIIA type-2" evidence="12">
    <location>
        <begin position="7"/>
        <end position="147"/>
    </location>
</feature>
<evidence type="ECO:0000256" key="6">
    <source>
        <dbReference type="ARBA" id="ARBA00022679"/>
    </source>
</evidence>
<dbReference type="PANTHER" id="PTHR30181:SF2">
    <property type="entry name" value="PTS SYSTEM MANNITOL-SPECIFIC EIICBA COMPONENT"/>
    <property type="match status" value="1"/>
</dbReference>
<comment type="function">
    <text evidence="1">The phosphoenolpyruvate-dependent sugar phosphotransferase system (sugar PTS), a major carbohydrate active transport system, catalyzes the phosphorylation of incoming sugar substrates concomitantly with their translocation across the cell membrane. The enzyme II CmtAB PTS system is involved in D-mannitol transport.</text>
</comment>
<dbReference type="SUPFAM" id="SSF55804">
    <property type="entry name" value="Phoshotransferase/anion transport protein"/>
    <property type="match status" value="1"/>
</dbReference>
<keyword evidence="4" id="KW-0597">Phosphoprotein</keyword>
<evidence type="ECO:0000256" key="5">
    <source>
        <dbReference type="ARBA" id="ARBA00022597"/>
    </source>
</evidence>
<dbReference type="EMBL" id="JBHMAF010000133">
    <property type="protein sequence ID" value="MFB9760361.1"/>
    <property type="molecule type" value="Genomic_DNA"/>
</dbReference>
<evidence type="ECO:0000256" key="1">
    <source>
        <dbReference type="ARBA" id="ARBA00002434"/>
    </source>
</evidence>